<dbReference type="GO" id="GO:0005249">
    <property type="term" value="F:voltage-gated potassium channel activity"/>
    <property type="evidence" value="ECO:0007669"/>
    <property type="project" value="InterPro"/>
</dbReference>
<evidence type="ECO:0000313" key="16">
    <source>
        <dbReference type="Proteomes" id="UP001145021"/>
    </source>
</evidence>
<feature type="compositionally biased region" description="Low complexity" evidence="12">
    <location>
        <begin position="394"/>
        <end position="412"/>
    </location>
</feature>
<dbReference type="PANTHER" id="PTHR11537">
    <property type="entry name" value="VOLTAGE-GATED POTASSIUM CHANNEL"/>
    <property type="match status" value="1"/>
</dbReference>
<keyword evidence="5" id="KW-0631">Potassium channel</keyword>
<evidence type="ECO:0000256" key="6">
    <source>
        <dbReference type="ARBA" id="ARBA00022882"/>
    </source>
</evidence>
<proteinExistence type="predicted"/>
<keyword evidence="9" id="KW-0406">Ion transport</keyword>
<feature type="compositionally biased region" description="Polar residues" evidence="12">
    <location>
        <begin position="763"/>
        <end position="781"/>
    </location>
</feature>
<evidence type="ECO:0000256" key="2">
    <source>
        <dbReference type="ARBA" id="ARBA00022448"/>
    </source>
</evidence>
<feature type="compositionally biased region" description="Basic and acidic residues" evidence="12">
    <location>
        <begin position="631"/>
        <end position="643"/>
    </location>
</feature>
<sequence length="811" mass="92881">MPIPGRKPSVADLEEQNVALADQEQPMLDRGHSRHSSSTYSDVDDFFTEDPAVIQASMRIRNILYRKREQQIAKWSPVRRYLHILFYEPSSKRARVYMGFSTAVVLLFLIVFMIDTLPQYRIQPYWRRIARSVNLATALFFAVEWLLRLFSAQSPIKYLLNPLSILDLLGIIPGFIYFTNDNANFLGHAKWLRALQVLRVLRVLRLTEYSVELYVTIRTLRKSLFQILVVMMVIVILLLTACFLMFFAENDSLDTEKVQWLRKNHGVTEVSPFQNVFFCFYWGFVTITTVGYGDYTPASPWGQVIACITMFMGVFTIVFPTSIISNNFSSEWEAFHKAQKIHEQRMLQQEYQNKKQDLERVWNYANRSYDSVSGRAQSHSPDIDNQRVFSQKTSLHSNHSADNNLNNDSSDATNYANDRSGIPAEDIQSSNDNMNNNSNNYNSSDNISNGNGNGGRPRTSFGNHSSLAREMGLESQQHYHHHHHFGRTGNKMAPFEYNRMIDITKKVEESLGIPGVSLDQINTDSEVNQNLVVNAMYSKLYNDAFGNLCERMLARLIEHYRYSSVDQIAQSLEKTWQNNDFFDAGPHGKKLTMLEFKLLCFVFERLSQSKYPIPDIQPDDCIAKKLSGQEQGKEQEQEKEQQHIHHHHLPKLGNDVVSLEKTRSSPNLVNYGRNAGGNTTRQRIKSKIAHAYHHLPMSREQSVQSVHDFISSTIAQENKSKHSSKLRFHLHPHASKVRKEDIGSPMPLRRSVSTGIVDPPINNVDSQGFTSQDSTSSSNLHSQRRTHQLKHSSTLDSNINVVDAYSGSENE</sequence>
<evidence type="ECO:0000256" key="5">
    <source>
        <dbReference type="ARBA" id="ARBA00022826"/>
    </source>
</evidence>
<dbReference type="Gene3D" id="1.20.120.350">
    <property type="entry name" value="Voltage-gated potassium channels. Chain C"/>
    <property type="match status" value="1"/>
</dbReference>
<evidence type="ECO:0000259" key="14">
    <source>
        <dbReference type="Pfam" id="PF00520"/>
    </source>
</evidence>
<feature type="region of interest" description="Disordered" evidence="12">
    <location>
        <begin position="627"/>
        <end position="653"/>
    </location>
</feature>
<feature type="transmembrane region" description="Helical" evidence="13">
    <location>
        <begin position="129"/>
        <end position="147"/>
    </location>
</feature>
<dbReference type="EMBL" id="JANBOH010000078">
    <property type="protein sequence ID" value="KAJ1646024.1"/>
    <property type="molecule type" value="Genomic_DNA"/>
</dbReference>
<evidence type="ECO:0000256" key="3">
    <source>
        <dbReference type="ARBA" id="ARBA00022538"/>
    </source>
</evidence>
<evidence type="ECO:0000256" key="1">
    <source>
        <dbReference type="ARBA" id="ARBA00004141"/>
    </source>
</evidence>
<reference evidence="15" key="1">
    <citation type="submission" date="2022-07" db="EMBL/GenBank/DDBJ databases">
        <title>Phylogenomic reconstructions and comparative analyses of Kickxellomycotina fungi.</title>
        <authorList>
            <person name="Reynolds N.K."/>
            <person name="Stajich J.E."/>
            <person name="Barry K."/>
            <person name="Grigoriev I.V."/>
            <person name="Crous P."/>
            <person name="Smith M.E."/>
        </authorList>
    </citation>
    <scope>NUCLEOTIDE SEQUENCE</scope>
    <source>
        <strain evidence="15">NBRC 105413</strain>
    </source>
</reference>
<keyword evidence="2" id="KW-0813">Transport</keyword>
<keyword evidence="8 13" id="KW-1133">Transmembrane helix</keyword>
<keyword evidence="7" id="KW-0630">Potassium</keyword>
<keyword evidence="16" id="KW-1185">Reference proteome</keyword>
<feature type="compositionally biased region" description="Low complexity" evidence="12">
    <location>
        <begin position="429"/>
        <end position="450"/>
    </location>
</feature>
<name>A0A9W7XNN2_9FUNG</name>
<evidence type="ECO:0000256" key="9">
    <source>
        <dbReference type="ARBA" id="ARBA00023065"/>
    </source>
</evidence>
<dbReference type="Proteomes" id="UP001145021">
    <property type="component" value="Unassembled WGS sequence"/>
</dbReference>
<dbReference type="InterPro" id="IPR027359">
    <property type="entry name" value="Volt_channel_dom_sf"/>
</dbReference>
<dbReference type="InterPro" id="IPR028325">
    <property type="entry name" value="VG_K_chnl"/>
</dbReference>
<feature type="region of interest" description="Disordered" evidence="12">
    <location>
        <begin position="392"/>
        <end position="464"/>
    </location>
</feature>
<dbReference type="GO" id="GO:0008076">
    <property type="term" value="C:voltage-gated potassium channel complex"/>
    <property type="evidence" value="ECO:0007669"/>
    <property type="project" value="InterPro"/>
</dbReference>
<evidence type="ECO:0000256" key="11">
    <source>
        <dbReference type="ARBA" id="ARBA00023303"/>
    </source>
</evidence>
<feature type="transmembrane region" description="Helical" evidence="13">
    <location>
        <begin position="304"/>
        <end position="324"/>
    </location>
</feature>
<evidence type="ECO:0000313" key="15">
    <source>
        <dbReference type="EMBL" id="KAJ1646024.1"/>
    </source>
</evidence>
<dbReference type="SUPFAM" id="SSF81324">
    <property type="entry name" value="Voltage-gated potassium channels"/>
    <property type="match status" value="1"/>
</dbReference>
<keyword evidence="4 13" id="KW-0812">Transmembrane</keyword>
<evidence type="ECO:0000256" key="4">
    <source>
        <dbReference type="ARBA" id="ARBA00022692"/>
    </source>
</evidence>
<gene>
    <name evidence="15" type="ORF">LPJ64_002447</name>
</gene>
<dbReference type="Gene3D" id="1.10.287.70">
    <property type="match status" value="1"/>
</dbReference>
<feature type="region of interest" description="Disordered" evidence="12">
    <location>
        <begin position="734"/>
        <end position="795"/>
    </location>
</feature>
<evidence type="ECO:0000256" key="7">
    <source>
        <dbReference type="ARBA" id="ARBA00022958"/>
    </source>
</evidence>
<dbReference type="PRINTS" id="PR00169">
    <property type="entry name" value="KCHANNEL"/>
</dbReference>
<dbReference type="PANTHER" id="PTHR11537:SF254">
    <property type="entry name" value="POTASSIUM VOLTAGE-GATED CHANNEL PROTEIN SHAB"/>
    <property type="match status" value="1"/>
</dbReference>
<evidence type="ECO:0000256" key="10">
    <source>
        <dbReference type="ARBA" id="ARBA00023136"/>
    </source>
</evidence>
<dbReference type="Pfam" id="PF00520">
    <property type="entry name" value="Ion_trans"/>
    <property type="match status" value="1"/>
</dbReference>
<accession>A0A9W7XNN2</accession>
<comment type="caution">
    <text evidence="15">The sequence shown here is derived from an EMBL/GenBank/DDBJ whole genome shotgun (WGS) entry which is preliminary data.</text>
</comment>
<dbReference type="AlphaFoldDB" id="A0A9W7XNN2"/>
<dbReference type="InterPro" id="IPR005821">
    <property type="entry name" value="Ion_trans_dom"/>
</dbReference>
<comment type="subcellular location">
    <subcellularLocation>
        <location evidence="1">Membrane</location>
        <topology evidence="1">Multi-pass membrane protein</topology>
    </subcellularLocation>
</comment>
<evidence type="ECO:0000256" key="13">
    <source>
        <dbReference type="SAM" id="Phobius"/>
    </source>
</evidence>
<feature type="transmembrane region" description="Helical" evidence="13">
    <location>
        <begin position="273"/>
        <end position="292"/>
    </location>
</feature>
<keyword evidence="3" id="KW-0633">Potassium transport</keyword>
<dbReference type="GO" id="GO:0001508">
    <property type="term" value="P:action potential"/>
    <property type="evidence" value="ECO:0007669"/>
    <property type="project" value="TreeGrafter"/>
</dbReference>
<keyword evidence="11" id="KW-0407">Ion channel</keyword>
<feature type="transmembrane region" description="Helical" evidence="13">
    <location>
        <begin position="96"/>
        <end position="117"/>
    </location>
</feature>
<keyword evidence="6" id="KW-0851">Voltage-gated channel</keyword>
<organism evidence="15 16">
    <name type="scientific">Coemansia asiatica</name>
    <dbReference type="NCBI Taxonomy" id="1052880"/>
    <lineage>
        <taxon>Eukaryota</taxon>
        <taxon>Fungi</taxon>
        <taxon>Fungi incertae sedis</taxon>
        <taxon>Zoopagomycota</taxon>
        <taxon>Kickxellomycotina</taxon>
        <taxon>Kickxellomycetes</taxon>
        <taxon>Kickxellales</taxon>
        <taxon>Kickxellaceae</taxon>
        <taxon>Coemansia</taxon>
    </lineage>
</organism>
<feature type="transmembrane region" description="Helical" evidence="13">
    <location>
        <begin position="159"/>
        <end position="179"/>
    </location>
</feature>
<evidence type="ECO:0000256" key="12">
    <source>
        <dbReference type="SAM" id="MobiDB-lite"/>
    </source>
</evidence>
<feature type="transmembrane region" description="Helical" evidence="13">
    <location>
        <begin position="224"/>
        <end position="248"/>
    </location>
</feature>
<keyword evidence="10 13" id="KW-0472">Membrane</keyword>
<feature type="domain" description="Ion transport" evidence="14">
    <location>
        <begin position="99"/>
        <end position="330"/>
    </location>
</feature>
<evidence type="ECO:0000256" key="8">
    <source>
        <dbReference type="ARBA" id="ARBA00022989"/>
    </source>
</evidence>
<protein>
    <recommendedName>
        <fullName evidence="14">Ion transport domain-containing protein</fullName>
    </recommendedName>
</protein>